<reference evidence="6" key="1">
    <citation type="journal article" date="2019" name="Int. J. Syst. Evol. Microbiol.">
        <title>The Global Catalogue of Microorganisms (GCM) 10K type strain sequencing project: providing services to taxonomists for standard genome sequencing and annotation.</title>
        <authorList>
            <consortium name="The Broad Institute Genomics Platform"/>
            <consortium name="The Broad Institute Genome Sequencing Center for Infectious Disease"/>
            <person name="Wu L."/>
            <person name="Ma J."/>
        </authorList>
    </citation>
    <scope>NUCLEOTIDE SEQUENCE [LARGE SCALE GENOMIC DNA]</scope>
    <source>
        <strain evidence="6">JCM 18541</strain>
    </source>
</reference>
<dbReference type="Proteomes" id="UP001500187">
    <property type="component" value="Unassembled WGS sequence"/>
</dbReference>
<dbReference type="InterPro" id="IPR050922">
    <property type="entry name" value="LytR/CpsA/Psr_CW_biosynth"/>
</dbReference>
<feature type="transmembrane region" description="Helical" evidence="3">
    <location>
        <begin position="158"/>
        <end position="179"/>
    </location>
</feature>
<evidence type="ECO:0000313" key="5">
    <source>
        <dbReference type="EMBL" id="GAA4796950.1"/>
    </source>
</evidence>
<feature type="transmembrane region" description="Helical" evidence="3">
    <location>
        <begin position="115"/>
        <end position="137"/>
    </location>
</feature>
<keyword evidence="6" id="KW-1185">Reference proteome</keyword>
<dbReference type="Gene3D" id="3.40.630.190">
    <property type="entry name" value="LCP protein"/>
    <property type="match status" value="1"/>
</dbReference>
<dbReference type="PANTHER" id="PTHR33392:SF6">
    <property type="entry name" value="POLYISOPRENYL-TEICHOIC ACID--PEPTIDOGLYCAN TEICHOIC ACID TRANSFERASE TAGU"/>
    <property type="match status" value="1"/>
</dbReference>
<evidence type="ECO:0000256" key="1">
    <source>
        <dbReference type="ARBA" id="ARBA00006068"/>
    </source>
</evidence>
<sequence>MLFSPGEAIVSDQRDSQPVHPISGMRSRGQNLGKPNLTDPLHHPEAASPALRSKRAWLFLLLTLVLPGSVQLMTDRKVVGKRALAVTLTVWALIILMLGLWLMRRTMVLSLFTNTWFLSAFALLLLSLAAGWVYLFLDTLRAIRPSLLAGKHRTLVTLCLIAAIFVTGGGLGYGAYITWVGRGALGSIFADGALNENEGRYNILLMGGDAGEDRVGRRPDSMTVVSIDASTGQAITISVPRNLQNAIFEQGSPLWSVYPEGFNCGDECILNALYPDVTANYPDLYPEAEDPGAEATMDAVSGVLGITVENYLLIDMSGFEQLVDALGGITIDVGGYVPIGGGTNELTGEPNPIDGYIEPGVQKLDGFHALWYARSREGASDYDRQARQRCVQAAMLKQLDPANVLTKFADITAAGEQVVETNIPQSGLSQLGDVALKSKDYDLIQFAAGPPYFSEDFPTYPDFDQLHAAVEKMISESAQGIAPTATTAQGGSSTSEIADTDTSTISDAVTVEPVSFRAQLASELSPNGTCSVP</sequence>
<feature type="region of interest" description="Disordered" evidence="2">
    <location>
        <begin position="1"/>
        <end position="45"/>
    </location>
</feature>
<feature type="domain" description="Cell envelope-related transcriptional attenuator" evidence="4">
    <location>
        <begin position="218"/>
        <end position="399"/>
    </location>
</feature>
<organism evidence="5 6">
    <name type="scientific">Rothia endophytica</name>
    <dbReference type="NCBI Taxonomy" id="1324766"/>
    <lineage>
        <taxon>Bacteria</taxon>
        <taxon>Bacillati</taxon>
        <taxon>Actinomycetota</taxon>
        <taxon>Actinomycetes</taxon>
        <taxon>Micrococcales</taxon>
        <taxon>Micrococcaceae</taxon>
        <taxon>Rothia</taxon>
    </lineage>
</organism>
<dbReference type="InterPro" id="IPR004474">
    <property type="entry name" value="LytR_CpsA_psr"/>
</dbReference>
<evidence type="ECO:0000259" key="4">
    <source>
        <dbReference type="Pfam" id="PF03816"/>
    </source>
</evidence>
<dbReference type="Pfam" id="PF03816">
    <property type="entry name" value="LytR_cpsA_psr"/>
    <property type="match status" value="1"/>
</dbReference>
<name>A0ABP9BPW4_9MICC</name>
<accession>A0ABP9BPW4</accession>
<evidence type="ECO:0000256" key="2">
    <source>
        <dbReference type="SAM" id="MobiDB-lite"/>
    </source>
</evidence>
<protein>
    <recommendedName>
        <fullName evidence="4">Cell envelope-related transcriptional attenuator domain-containing protein</fullName>
    </recommendedName>
</protein>
<comment type="similarity">
    <text evidence="1">Belongs to the LytR/CpsA/Psr (LCP) family.</text>
</comment>
<proteinExistence type="inferred from homology"/>
<feature type="transmembrane region" description="Helical" evidence="3">
    <location>
        <begin position="83"/>
        <end position="103"/>
    </location>
</feature>
<keyword evidence="3" id="KW-0812">Transmembrane</keyword>
<keyword evidence="3" id="KW-0472">Membrane</keyword>
<dbReference type="PANTHER" id="PTHR33392">
    <property type="entry name" value="POLYISOPRENYL-TEICHOIC ACID--PEPTIDOGLYCAN TEICHOIC ACID TRANSFERASE TAGU"/>
    <property type="match status" value="1"/>
</dbReference>
<evidence type="ECO:0000256" key="3">
    <source>
        <dbReference type="SAM" id="Phobius"/>
    </source>
</evidence>
<comment type="caution">
    <text evidence="5">The sequence shown here is derived from an EMBL/GenBank/DDBJ whole genome shotgun (WGS) entry which is preliminary data.</text>
</comment>
<dbReference type="EMBL" id="BAABKP010000002">
    <property type="protein sequence ID" value="GAA4796950.1"/>
    <property type="molecule type" value="Genomic_DNA"/>
</dbReference>
<dbReference type="NCBIfam" id="TIGR00350">
    <property type="entry name" value="lytR_cpsA_psr"/>
    <property type="match status" value="1"/>
</dbReference>
<gene>
    <name evidence="5" type="ORF">GCM10023352_15650</name>
</gene>
<evidence type="ECO:0000313" key="6">
    <source>
        <dbReference type="Proteomes" id="UP001500187"/>
    </source>
</evidence>
<keyword evidence="3" id="KW-1133">Transmembrane helix</keyword>